<keyword evidence="1" id="KW-0472">Membrane</keyword>
<evidence type="ECO:0000256" key="1">
    <source>
        <dbReference type="SAM" id="Phobius"/>
    </source>
</evidence>
<name>A0AA36H9M6_CYLNA</name>
<keyword evidence="1" id="KW-0812">Transmembrane</keyword>
<keyword evidence="3" id="KW-1185">Reference proteome</keyword>
<evidence type="ECO:0000313" key="3">
    <source>
        <dbReference type="Proteomes" id="UP001176961"/>
    </source>
</evidence>
<reference evidence="2" key="1">
    <citation type="submission" date="2023-07" db="EMBL/GenBank/DDBJ databases">
        <authorList>
            <consortium name="CYATHOMIX"/>
        </authorList>
    </citation>
    <scope>NUCLEOTIDE SEQUENCE</scope>
    <source>
        <strain evidence="2">N/A</strain>
    </source>
</reference>
<feature type="non-terminal residue" evidence="2">
    <location>
        <position position="98"/>
    </location>
</feature>
<dbReference type="EMBL" id="CATQJL010000316">
    <property type="protein sequence ID" value="CAJ0606023.1"/>
    <property type="molecule type" value="Genomic_DNA"/>
</dbReference>
<accession>A0AA36H9M6</accession>
<sequence length="98" mass="11571">MLICYILILLYPIYLWALPEKLILTLLHHSYLDIDINSLLIICCFTNFTIPAVFVCLPFFQRRVTQRAFLSECFARSANIVYIFNRMLVFMKISRSLS</sequence>
<protein>
    <submittedName>
        <fullName evidence="2">Uncharacterized protein</fullName>
    </submittedName>
</protein>
<gene>
    <name evidence="2" type="ORF">CYNAS_LOCUS18006</name>
</gene>
<evidence type="ECO:0000313" key="2">
    <source>
        <dbReference type="EMBL" id="CAJ0606023.1"/>
    </source>
</evidence>
<organism evidence="2 3">
    <name type="scientific">Cylicocyclus nassatus</name>
    <name type="common">Nematode worm</name>
    <dbReference type="NCBI Taxonomy" id="53992"/>
    <lineage>
        <taxon>Eukaryota</taxon>
        <taxon>Metazoa</taxon>
        <taxon>Ecdysozoa</taxon>
        <taxon>Nematoda</taxon>
        <taxon>Chromadorea</taxon>
        <taxon>Rhabditida</taxon>
        <taxon>Rhabditina</taxon>
        <taxon>Rhabditomorpha</taxon>
        <taxon>Strongyloidea</taxon>
        <taxon>Strongylidae</taxon>
        <taxon>Cylicocyclus</taxon>
    </lineage>
</organism>
<feature type="transmembrane region" description="Helical" evidence="1">
    <location>
        <begin position="39"/>
        <end position="60"/>
    </location>
</feature>
<proteinExistence type="predicted"/>
<dbReference type="Proteomes" id="UP001176961">
    <property type="component" value="Unassembled WGS sequence"/>
</dbReference>
<keyword evidence="1" id="KW-1133">Transmembrane helix</keyword>
<comment type="caution">
    <text evidence="2">The sequence shown here is derived from an EMBL/GenBank/DDBJ whole genome shotgun (WGS) entry which is preliminary data.</text>
</comment>
<dbReference type="AlphaFoldDB" id="A0AA36H9M6"/>